<evidence type="ECO:0000256" key="5">
    <source>
        <dbReference type="ARBA" id="ARBA00022692"/>
    </source>
</evidence>
<keyword evidence="5" id="KW-0812">Transmembrane</keyword>
<sequence length="434" mass="49305">MIKYLFYVLSFVLSIDVWGQQQILSLTDCIARALDANYGIRIARNEQLIDKNNINYSVFLPTLSASGTQKESIVDSKRKDANSGITRDFKGSVSDNYGANINLNWTLFDGLAMFTTHNRMRELWAVGELETRMAVEELIAQVSVGYYSILVQQSLLDAAKQSLDISMQRYEIARQKHSIGSLSGLELKQTKIDLNTDSSKLVKQQELLKSAYVNLNQLMNEDLHRVEYICDTILLGPVLDREEIRTMMLENNTALLMARKEQRISELDMKLAKSAYFPTVDFSAGYSFSRTESPSSVSTFNQTTGPFWGFSLNVPIFNRLETRRKVKNAKIAIENSRLSYQEVELQMSGNLAQLYNTYQNSLLMVDFETESANVAYQTLTTALDRYRLGSLSGIEFRDFQRSYLDAVTRKVDALFQAKSSEISLLLLSGHLKEE</sequence>
<comment type="subcellular location">
    <subcellularLocation>
        <location evidence="1">Cell outer membrane</location>
    </subcellularLocation>
</comment>
<dbReference type="EMBL" id="AP023322">
    <property type="protein sequence ID" value="BCI64399.1"/>
    <property type="molecule type" value="Genomic_DNA"/>
</dbReference>
<dbReference type="AlphaFoldDB" id="A0A7G1HXH4"/>
<evidence type="ECO:0000256" key="2">
    <source>
        <dbReference type="ARBA" id="ARBA00007613"/>
    </source>
</evidence>
<dbReference type="GO" id="GO:0015562">
    <property type="term" value="F:efflux transmembrane transporter activity"/>
    <property type="evidence" value="ECO:0007669"/>
    <property type="project" value="InterPro"/>
</dbReference>
<dbReference type="GO" id="GO:1990281">
    <property type="term" value="C:efflux pump complex"/>
    <property type="evidence" value="ECO:0007669"/>
    <property type="project" value="TreeGrafter"/>
</dbReference>
<evidence type="ECO:0000256" key="7">
    <source>
        <dbReference type="ARBA" id="ARBA00023237"/>
    </source>
</evidence>
<keyword evidence="3" id="KW-0813">Transport</keyword>
<dbReference type="Proteomes" id="UP000594042">
    <property type="component" value="Chromosome"/>
</dbReference>
<keyword evidence="7" id="KW-0998">Cell outer membrane</keyword>
<dbReference type="Pfam" id="PF02321">
    <property type="entry name" value="OEP"/>
    <property type="match status" value="2"/>
</dbReference>
<dbReference type="RefSeq" id="WP_021931854.1">
    <property type="nucleotide sequence ID" value="NZ_AP023322.1"/>
</dbReference>
<evidence type="ECO:0000313" key="8">
    <source>
        <dbReference type="EMBL" id="BCI64399.1"/>
    </source>
</evidence>
<evidence type="ECO:0000256" key="6">
    <source>
        <dbReference type="ARBA" id="ARBA00023136"/>
    </source>
</evidence>
<proteinExistence type="inferred from homology"/>
<keyword evidence="4" id="KW-1134">Transmembrane beta strand</keyword>
<dbReference type="InterPro" id="IPR003423">
    <property type="entry name" value="OMP_efflux"/>
</dbReference>
<dbReference type="GO" id="GO:0009279">
    <property type="term" value="C:cell outer membrane"/>
    <property type="evidence" value="ECO:0007669"/>
    <property type="project" value="UniProtKB-SubCell"/>
</dbReference>
<evidence type="ECO:0000313" key="9">
    <source>
        <dbReference type="Proteomes" id="UP000594042"/>
    </source>
</evidence>
<evidence type="ECO:0000256" key="4">
    <source>
        <dbReference type="ARBA" id="ARBA00022452"/>
    </source>
</evidence>
<dbReference type="Gene3D" id="1.20.1600.10">
    <property type="entry name" value="Outer membrane efflux proteins (OEP)"/>
    <property type="match status" value="1"/>
</dbReference>
<dbReference type="GO" id="GO:0015288">
    <property type="term" value="F:porin activity"/>
    <property type="evidence" value="ECO:0007669"/>
    <property type="project" value="TreeGrafter"/>
</dbReference>
<accession>A0A7G1HXH4</accession>
<keyword evidence="9" id="KW-1185">Reference proteome</keyword>
<evidence type="ECO:0000256" key="3">
    <source>
        <dbReference type="ARBA" id="ARBA00022448"/>
    </source>
</evidence>
<dbReference type="KEGG" id="copr:Cop2CBH44_27520"/>
<protein>
    <submittedName>
        <fullName evidence="8">Membrane protein</fullName>
    </submittedName>
</protein>
<organism evidence="8 9">
    <name type="scientific">Coprobacter secundus subsp. similis</name>
    <dbReference type="NCBI Taxonomy" id="2751153"/>
    <lineage>
        <taxon>Bacteria</taxon>
        <taxon>Pseudomonadati</taxon>
        <taxon>Bacteroidota</taxon>
        <taxon>Bacteroidia</taxon>
        <taxon>Bacteroidales</taxon>
        <taxon>Barnesiellaceae</taxon>
        <taxon>Coprobacter</taxon>
    </lineage>
</organism>
<dbReference type="PANTHER" id="PTHR30026">
    <property type="entry name" value="OUTER MEMBRANE PROTEIN TOLC"/>
    <property type="match status" value="1"/>
</dbReference>
<name>A0A7G1HXH4_9BACT</name>
<evidence type="ECO:0000256" key="1">
    <source>
        <dbReference type="ARBA" id="ARBA00004442"/>
    </source>
</evidence>
<gene>
    <name evidence="8" type="ORF">Cop2CBH44_27520</name>
</gene>
<dbReference type="SUPFAM" id="SSF56954">
    <property type="entry name" value="Outer membrane efflux proteins (OEP)"/>
    <property type="match status" value="1"/>
</dbReference>
<reference evidence="9" key="1">
    <citation type="submission" date="2020-07" db="EMBL/GenBank/DDBJ databases">
        <title>Complete genome sequencing of Coprobacter sp. strain 2CBH44.</title>
        <authorList>
            <person name="Sakamoto M."/>
            <person name="Murakami T."/>
            <person name="Mori H."/>
        </authorList>
    </citation>
    <scope>NUCLEOTIDE SEQUENCE [LARGE SCALE GENOMIC DNA]</scope>
    <source>
        <strain evidence="9">2CBH44</strain>
    </source>
</reference>
<dbReference type="PANTHER" id="PTHR30026:SF20">
    <property type="entry name" value="OUTER MEMBRANE PROTEIN TOLC"/>
    <property type="match status" value="1"/>
</dbReference>
<keyword evidence="6" id="KW-0472">Membrane</keyword>
<dbReference type="InterPro" id="IPR051906">
    <property type="entry name" value="TolC-like"/>
</dbReference>
<comment type="similarity">
    <text evidence="2">Belongs to the outer membrane factor (OMF) (TC 1.B.17) family.</text>
</comment>